<protein>
    <submittedName>
        <fullName evidence="3">Ferrous iron transport protein A</fullName>
    </submittedName>
</protein>
<accession>A0A7X3C2T5</accession>
<evidence type="ECO:0000259" key="2">
    <source>
        <dbReference type="Pfam" id="PF04023"/>
    </source>
</evidence>
<dbReference type="GO" id="GO:0046914">
    <property type="term" value="F:transition metal ion binding"/>
    <property type="evidence" value="ECO:0007669"/>
    <property type="project" value="InterPro"/>
</dbReference>
<evidence type="ECO:0000313" key="4">
    <source>
        <dbReference type="Proteomes" id="UP000466388"/>
    </source>
</evidence>
<reference evidence="3 4" key="1">
    <citation type="submission" date="2019-11" db="EMBL/GenBank/DDBJ databases">
        <title>Lactobacillus sp. nov. CRM56-3, isolated from fermented tea leaves.</title>
        <authorList>
            <person name="Phuengjayaem S."/>
            <person name="Tanasupawat S."/>
        </authorList>
    </citation>
    <scope>NUCLEOTIDE SEQUENCE [LARGE SCALE GENOMIC DNA]</scope>
    <source>
        <strain evidence="3 4">CRM56-3</strain>
    </source>
</reference>
<evidence type="ECO:0000313" key="3">
    <source>
        <dbReference type="EMBL" id="MTV82182.1"/>
    </source>
</evidence>
<dbReference type="InterPro" id="IPR008988">
    <property type="entry name" value="Transcriptional_repressor_C"/>
</dbReference>
<feature type="domain" description="Ferrous iron transporter FeoA-like" evidence="2">
    <location>
        <begin position="5"/>
        <end position="61"/>
    </location>
</feature>
<evidence type="ECO:0000256" key="1">
    <source>
        <dbReference type="ARBA" id="ARBA00023004"/>
    </source>
</evidence>
<keyword evidence="4" id="KW-1185">Reference proteome</keyword>
<keyword evidence="1" id="KW-0408">Iron</keyword>
<dbReference type="RefSeq" id="WP_155431470.1">
    <property type="nucleotide sequence ID" value="NZ_WNJO01000005.1"/>
</dbReference>
<dbReference type="InterPro" id="IPR038157">
    <property type="entry name" value="FeoA_core_dom"/>
</dbReference>
<dbReference type="Proteomes" id="UP000466388">
    <property type="component" value="Unassembled WGS sequence"/>
</dbReference>
<name>A0A7X3C2T5_9LACO</name>
<dbReference type="EMBL" id="WNJO01000005">
    <property type="protein sequence ID" value="MTV82182.1"/>
    <property type="molecule type" value="Genomic_DNA"/>
</dbReference>
<sequence length="67" mass="7679">MIMRKFVIQQFTGLDDSTVQRLHSLGLQTGSPFWAVRFYPFHGPVIIQADDQRIGIRYTVFHTLIGG</sequence>
<dbReference type="SUPFAM" id="SSF50037">
    <property type="entry name" value="C-terminal domain of transcriptional repressors"/>
    <property type="match status" value="1"/>
</dbReference>
<dbReference type="AlphaFoldDB" id="A0A7X3C2T5"/>
<organism evidence="3 4">
    <name type="scientific">Secundilactobacillus folii</name>
    <dbReference type="NCBI Taxonomy" id="2678357"/>
    <lineage>
        <taxon>Bacteria</taxon>
        <taxon>Bacillati</taxon>
        <taxon>Bacillota</taxon>
        <taxon>Bacilli</taxon>
        <taxon>Lactobacillales</taxon>
        <taxon>Lactobacillaceae</taxon>
        <taxon>Secundilactobacillus</taxon>
    </lineage>
</organism>
<dbReference type="Gene3D" id="2.30.30.90">
    <property type="match status" value="1"/>
</dbReference>
<dbReference type="Pfam" id="PF04023">
    <property type="entry name" value="FeoA"/>
    <property type="match status" value="1"/>
</dbReference>
<proteinExistence type="predicted"/>
<dbReference type="InterPro" id="IPR007167">
    <property type="entry name" value="Fe-transptr_FeoA-like"/>
</dbReference>
<comment type="caution">
    <text evidence="3">The sequence shown here is derived from an EMBL/GenBank/DDBJ whole genome shotgun (WGS) entry which is preliminary data.</text>
</comment>
<gene>
    <name evidence="3" type="ORF">GM612_05885</name>
</gene>